<dbReference type="AlphaFoldDB" id="A0A5M9JMW6"/>
<comment type="caution">
    <text evidence="2">The sequence shown here is derived from an EMBL/GenBank/DDBJ whole genome shotgun (WGS) entry which is preliminary data.</text>
</comment>
<evidence type="ECO:0000313" key="2">
    <source>
        <dbReference type="EMBL" id="KAA8570834.1"/>
    </source>
</evidence>
<feature type="region of interest" description="Disordered" evidence="1">
    <location>
        <begin position="413"/>
        <end position="438"/>
    </location>
</feature>
<feature type="region of interest" description="Disordered" evidence="1">
    <location>
        <begin position="1"/>
        <end position="21"/>
    </location>
</feature>
<name>A0A5M9JMW6_MONFR</name>
<reference evidence="2 3" key="1">
    <citation type="submission" date="2019-06" db="EMBL/GenBank/DDBJ databases">
        <title>Genome Sequence of the Brown Rot Fungal Pathogen Monilinia fructicola.</title>
        <authorList>
            <person name="De Miccolis Angelini R.M."/>
            <person name="Landi L."/>
            <person name="Abate D."/>
            <person name="Pollastro S."/>
            <person name="Romanazzi G."/>
            <person name="Faretra F."/>
        </authorList>
    </citation>
    <scope>NUCLEOTIDE SEQUENCE [LARGE SCALE GENOMIC DNA]</scope>
    <source>
        <strain evidence="2 3">Mfrc123</strain>
    </source>
</reference>
<protein>
    <submittedName>
        <fullName evidence="2">Uncharacterized protein</fullName>
    </submittedName>
</protein>
<organism evidence="2 3">
    <name type="scientific">Monilinia fructicola</name>
    <name type="common">Brown rot fungus</name>
    <name type="synonym">Ciboria fructicola</name>
    <dbReference type="NCBI Taxonomy" id="38448"/>
    <lineage>
        <taxon>Eukaryota</taxon>
        <taxon>Fungi</taxon>
        <taxon>Dikarya</taxon>
        <taxon>Ascomycota</taxon>
        <taxon>Pezizomycotina</taxon>
        <taxon>Leotiomycetes</taxon>
        <taxon>Helotiales</taxon>
        <taxon>Sclerotiniaceae</taxon>
        <taxon>Monilinia</taxon>
    </lineage>
</organism>
<sequence length="470" mass="52951">MLTPQRSRQEDDVQTPRGPRIPHLIRAVFPQHHVSSKFYPLAQQVPEPLLESDDFEHREEHFGHQVMADPVAPGVGPFWAGDDRVPRAHRVIVVGQECQVCFRHVFRSVVEEDDGRVRTGIALDGKEMCLKILDLPRRNVRGALGLRRDSVVDEEIEGEVAGYGTGGRCFLDVLRRVLEHGLRERRCRGESLVVHQHVGRATGDKGMDFPLEDDTVRAVFSPGDVLLKHKRSVFRGAQSSDVRLRLRERWKREESHICPHAIIHHLRLHDKLSLDSRRPLWVENGQGFLGRGNLVRPWHIQTQIHGVLDERVFLMQRRGQLDAKLHGDTVRLPRDHLRRFPILNRGCDPGAGDPELHLLPLDDIDDVLDVRVRAIRLARFPQTIKRPEGSGEASARGDVVGLKVRANHVMARAVEGSRDAQPLAHPHPRDQDRARAKGRGGFGAPFALVVNVPRELGEGGDARGEYGDGC</sequence>
<proteinExistence type="predicted"/>
<gene>
    <name evidence="2" type="ORF">EYC84_000226</name>
</gene>
<dbReference type="EMBL" id="VICG01000006">
    <property type="protein sequence ID" value="KAA8570834.1"/>
    <property type="molecule type" value="Genomic_DNA"/>
</dbReference>
<evidence type="ECO:0000256" key="1">
    <source>
        <dbReference type="SAM" id="MobiDB-lite"/>
    </source>
</evidence>
<dbReference type="Proteomes" id="UP000322873">
    <property type="component" value="Unassembled WGS sequence"/>
</dbReference>
<accession>A0A5M9JMW6</accession>
<evidence type="ECO:0000313" key="3">
    <source>
        <dbReference type="Proteomes" id="UP000322873"/>
    </source>
</evidence>
<keyword evidence="3" id="KW-1185">Reference proteome</keyword>